<dbReference type="SUPFAM" id="SSF52047">
    <property type="entry name" value="RNI-like"/>
    <property type="match status" value="1"/>
</dbReference>
<dbReference type="PANTHER" id="PTHR34145">
    <property type="entry name" value="OS02G0105600 PROTEIN"/>
    <property type="match status" value="1"/>
</dbReference>
<dbReference type="EMBL" id="JBBPBN010000052">
    <property type="protein sequence ID" value="KAK8991592.1"/>
    <property type="molecule type" value="Genomic_DNA"/>
</dbReference>
<keyword evidence="3" id="KW-1185">Reference proteome</keyword>
<protein>
    <recommendedName>
        <fullName evidence="1">F-box domain-containing protein</fullName>
    </recommendedName>
</protein>
<evidence type="ECO:0000313" key="2">
    <source>
        <dbReference type="EMBL" id="KAK8991592.1"/>
    </source>
</evidence>
<dbReference type="InterPro" id="IPR032675">
    <property type="entry name" value="LRR_dom_sf"/>
</dbReference>
<evidence type="ECO:0000313" key="3">
    <source>
        <dbReference type="Proteomes" id="UP001396334"/>
    </source>
</evidence>
<name>A0ABR2PTI4_9ROSI</name>
<dbReference type="InterPro" id="IPR053772">
    <property type="entry name" value="At1g61320/At1g61330-like"/>
</dbReference>
<dbReference type="Gene3D" id="3.80.10.10">
    <property type="entry name" value="Ribonuclease Inhibitor"/>
    <property type="match status" value="1"/>
</dbReference>
<organism evidence="2 3">
    <name type="scientific">Hibiscus sabdariffa</name>
    <name type="common">roselle</name>
    <dbReference type="NCBI Taxonomy" id="183260"/>
    <lineage>
        <taxon>Eukaryota</taxon>
        <taxon>Viridiplantae</taxon>
        <taxon>Streptophyta</taxon>
        <taxon>Embryophyta</taxon>
        <taxon>Tracheophyta</taxon>
        <taxon>Spermatophyta</taxon>
        <taxon>Magnoliopsida</taxon>
        <taxon>eudicotyledons</taxon>
        <taxon>Gunneridae</taxon>
        <taxon>Pentapetalae</taxon>
        <taxon>rosids</taxon>
        <taxon>malvids</taxon>
        <taxon>Malvales</taxon>
        <taxon>Malvaceae</taxon>
        <taxon>Malvoideae</taxon>
        <taxon>Hibiscus</taxon>
    </lineage>
</organism>
<sequence>MQDIFKGFHRWYFFSFFGDFQSNLELEMEKFGPKLSPCTWKKPKRVVDGKGRISELPDEILILVLSHMTMKEAAKTCLISRRWQNLWTFHPCLEFDGSQAFLRFDNPNNRRKAKKIYVSERSRYINWVNHMVHSRLSAAAAAIDEFKICFPVGESCKPDIDELVRFAFEKKVKRFELDLTDFTGWCYNMDGCYPLCLQTVSLTSFVPLKSLVLKQVNVSSQVLAYFISNSPFLECLCVGGSTSLVHLRVVGPSLCLKYLKIIHCLCMESLEIDAANLLSFKYSGPKIKIPSMNVPNIVELLIDGTCFKSLTRSMVEMSTAFTRLEKLAFRVIFVERWMNKCEYPMLSNLKQLELDLYASDDESLLFLSSLINACPSLNKLSLEFCWLEVHVKREMKKARKCPHHSLKVVKITGFVGKTIDTEFCMYLIENAVMLEKITIDACRTINESMLRANKDVEMVKAARECAEWLKSKYFLGDKLEFRSSDH</sequence>
<dbReference type="Proteomes" id="UP001396334">
    <property type="component" value="Unassembled WGS sequence"/>
</dbReference>
<dbReference type="PANTHER" id="PTHR34145:SF68">
    <property type="entry name" value="FBD DOMAIN-CONTAINING PROTEIN"/>
    <property type="match status" value="1"/>
</dbReference>
<dbReference type="InterPro" id="IPR001810">
    <property type="entry name" value="F-box_dom"/>
</dbReference>
<proteinExistence type="predicted"/>
<dbReference type="InterPro" id="IPR036047">
    <property type="entry name" value="F-box-like_dom_sf"/>
</dbReference>
<dbReference type="PROSITE" id="PS50181">
    <property type="entry name" value="FBOX"/>
    <property type="match status" value="1"/>
</dbReference>
<feature type="domain" description="F-box" evidence="1">
    <location>
        <begin position="50"/>
        <end position="86"/>
    </location>
</feature>
<dbReference type="CDD" id="cd22160">
    <property type="entry name" value="F-box_AtFBL13-like"/>
    <property type="match status" value="1"/>
</dbReference>
<dbReference type="Gene3D" id="1.20.1280.50">
    <property type="match status" value="1"/>
</dbReference>
<comment type="caution">
    <text evidence="2">The sequence shown here is derived from an EMBL/GenBank/DDBJ whole genome shotgun (WGS) entry which is preliminary data.</text>
</comment>
<dbReference type="SUPFAM" id="SSF81383">
    <property type="entry name" value="F-box domain"/>
    <property type="match status" value="1"/>
</dbReference>
<dbReference type="InterPro" id="IPR053781">
    <property type="entry name" value="F-box_AtFBL13-like"/>
</dbReference>
<reference evidence="2 3" key="1">
    <citation type="journal article" date="2024" name="G3 (Bethesda)">
        <title>Genome assembly of Hibiscus sabdariffa L. provides insights into metabolisms of medicinal natural products.</title>
        <authorList>
            <person name="Kim T."/>
        </authorList>
    </citation>
    <scope>NUCLEOTIDE SEQUENCE [LARGE SCALE GENOMIC DNA]</scope>
    <source>
        <strain evidence="2">TK-2024</strain>
        <tissue evidence="2">Old leaves</tissue>
    </source>
</reference>
<dbReference type="InterPro" id="IPR055357">
    <property type="entry name" value="LRR_At1g61320_AtMIF1"/>
</dbReference>
<accession>A0ABR2PTI4</accession>
<dbReference type="Pfam" id="PF23622">
    <property type="entry name" value="LRR_At1g61320_AtMIF1"/>
    <property type="match status" value="1"/>
</dbReference>
<dbReference type="Pfam" id="PF00646">
    <property type="entry name" value="F-box"/>
    <property type="match status" value="1"/>
</dbReference>
<gene>
    <name evidence="2" type="ORF">V6N11_062597</name>
</gene>
<evidence type="ECO:0000259" key="1">
    <source>
        <dbReference type="PROSITE" id="PS50181"/>
    </source>
</evidence>
<dbReference type="SMART" id="SM00256">
    <property type="entry name" value="FBOX"/>
    <property type="match status" value="1"/>
</dbReference>